<dbReference type="EMBL" id="BSXS01000320">
    <property type="protein sequence ID" value="GME71979.1"/>
    <property type="molecule type" value="Genomic_DNA"/>
</dbReference>
<sequence>MSAAQPPQNRAPGPGMQEQRVQQVGPQKNPVAIALANALRYNKDLKQRQGIHTLSKEKHDFFRYKRFLRALDSKDYAKLRKKVPQLPEVNGNVEIQQKLFVLLIQNQMLQPVTKLPTKEAKALGINVEKTVPAIKPIQKAVLQADEYYMWTFTPPNPYLWIYSILGLGAVFGMILFPLWPYWMRKGVWYLSTGLLCLIGVFFALAIVRLIIYVFTLVLMPKQFWLFPNLFADVGFIDSFIPLYGWEDPKALQGKKGKKAKAKAEADAKTKAQNGSSAAPATAPATAPAPSTNGTGKAANGVSEKAATAVNGAKSTTTTGAATETKATKRVATVEEVAD</sequence>
<gene>
    <name evidence="1" type="ORF">Amon02_000079100</name>
</gene>
<organism evidence="1 2">
    <name type="scientific">Ambrosiozyma monospora</name>
    <name type="common">Yeast</name>
    <name type="synonym">Endomycopsis monosporus</name>
    <dbReference type="NCBI Taxonomy" id="43982"/>
    <lineage>
        <taxon>Eukaryota</taxon>
        <taxon>Fungi</taxon>
        <taxon>Dikarya</taxon>
        <taxon>Ascomycota</taxon>
        <taxon>Saccharomycotina</taxon>
        <taxon>Pichiomycetes</taxon>
        <taxon>Pichiales</taxon>
        <taxon>Pichiaceae</taxon>
        <taxon>Ambrosiozyma</taxon>
    </lineage>
</organism>
<evidence type="ECO:0000313" key="2">
    <source>
        <dbReference type="Proteomes" id="UP001165064"/>
    </source>
</evidence>
<dbReference type="Proteomes" id="UP001165064">
    <property type="component" value="Unassembled WGS sequence"/>
</dbReference>
<name>A0ACB5SSV5_AMBMO</name>
<protein>
    <submittedName>
        <fullName evidence="1">Unnamed protein product</fullName>
    </submittedName>
</protein>
<accession>A0ACB5SSV5</accession>
<proteinExistence type="predicted"/>
<keyword evidence="2" id="KW-1185">Reference proteome</keyword>
<evidence type="ECO:0000313" key="1">
    <source>
        <dbReference type="EMBL" id="GME71979.1"/>
    </source>
</evidence>
<reference evidence="1" key="1">
    <citation type="submission" date="2023-04" db="EMBL/GenBank/DDBJ databases">
        <title>Ambrosiozyma monospora NBRC 10751.</title>
        <authorList>
            <person name="Ichikawa N."/>
            <person name="Sato H."/>
            <person name="Tonouchi N."/>
        </authorList>
    </citation>
    <scope>NUCLEOTIDE SEQUENCE</scope>
    <source>
        <strain evidence="1">NBRC 10751</strain>
    </source>
</reference>
<comment type="caution">
    <text evidence="1">The sequence shown here is derived from an EMBL/GenBank/DDBJ whole genome shotgun (WGS) entry which is preliminary data.</text>
</comment>